<reference evidence="1 2" key="1">
    <citation type="journal article" date="2018" name="Sci. Rep.">
        <title>Genomic signatures of local adaptation to the degree of environmental predictability in rotifers.</title>
        <authorList>
            <person name="Franch-Gras L."/>
            <person name="Hahn C."/>
            <person name="Garcia-Roger E.M."/>
            <person name="Carmona M.J."/>
            <person name="Serra M."/>
            <person name="Gomez A."/>
        </authorList>
    </citation>
    <scope>NUCLEOTIDE SEQUENCE [LARGE SCALE GENOMIC DNA]</scope>
    <source>
        <strain evidence="1">HYR1</strain>
    </source>
</reference>
<evidence type="ECO:0000313" key="1">
    <source>
        <dbReference type="EMBL" id="RNA19820.1"/>
    </source>
</evidence>
<dbReference type="AlphaFoldDB" id="A0A3M7R8G8"/>
<comment type="caution">
    <text evidence="1">The sequence shown here is derived from an EMBL/GenBank/DDBJ whole genome shotgun (WGS) entry which is preliminary data.</text>
</comment>
<dbReference type="Proteomes" id="UP000276133">
    <property type="component" value="Unassembled WGS sequence"/>
</dbReference>
<gene>
    <name evidence="1" type="ORF">BpHYR1_033413</name>
</gene>
<accession>A0A3M7R8G8</accession>
<dbReference type="OrthoDB" id="410381at2759"/>
<sequence>MAIKWKMKISAVNLYSVVFSTNKKESDNLNLKFYGKRIESQKEIKFLDIKFDSKLNFNLLVDQIKERCNTRLSLNKSLSSLQSISSSHYSKFSHLLNSIQITYYR</sequence>
<protein>
    <recommendedName>
        <fullName evidence="3">RNA-directed DNA polymerase from mobile element jockey-like</fullName>
    </recommendedName>
</protein>
<name>A0A3M7R8G8_BRAPC</name>
<proteinExistence type="predicted"/>
<organism evidence="1 2">
    <name type="scientific">Brachionus plicatilis</name>
    <name type="common">Marine rotifer</name>
    <name type="synonym">Brachionus muelleri</name>
    <dbReference type="NCBI Taxonomy" id="10195"/>
    <lineage>
        <taxon>Eukaryota</taxon>
        <taxon>Metazoa</taxon>
        <taxon>Spiralia</taxon>
        <taxon>Gnathifera</taxon>
        <taxon>Rotifera</taxon>
        <taxon>Eurotatoria</taxon>
        <taxon>Monogononta</taxon>
        <taxon>Pseudotrocha</taxon>
        <taxon>Ploima</taxon>
        <taxon>Brachionidae</taxon>
        <taxon>Brachionus</taxon>
    </lineage>
</organism>
<evidence type="ECO:0008006" key="3">
    <source>
        <dbReference type="Google" id="ProtNLM"/>
    </source>
</evidence>
<evidence type="ECO:0000313" key="2">
    <source>
        <dbReference type="Proteomes" id="UP000276133"/>
    </source>
</evidence>
<keyword evidence="2" id="KW-1185">Reference proteome</keyword>
<dbReference type="EMBL" id="REGN01003972">
    <property type="protein sequence ID" value="RNA19820.1"/>
    <property type="molecule type" value="Genomic_DNA"/>
</dbReference>